<evidence type="ECO:0000313" key="1">
    <source>
        <dbReference type="EMBL" id="SOQ58943.1"/>
    </source>
</evidence>
<proteinExistence type="predicted"/>
<dbReference type="EMBL" id="ODYU01012551">
    <property type="protein sequence ID" value="SOQ58943.1"/>
    <property type="molecule type" value="Genomic_DNA"/>
</dbReference>
<reference evidence="1" key="1">
    <citation type="submission" date="2016-07" db="EMBL/GenBank/DDBJ databases">
        <authorList>
            <person name="Bretaudeau A."/>
        </authorList>
    </citation>
    <scope>NUCLEOTIDE SEQUENCE</scope>
    <source>
        <strain evidence="1">Rice</strain>
        <tissue evidence="1">Whole body</tissue>
    </source>
</reference>
<name>A0A2H1X0V5_SPOFR</name>
<accession>A0A2H1X0V5</accession>
<organism evidence="1">
    <name type="scientific">Spodoptera frugiperda</name>
    <name type="common">Fall armyworm</name>
    <dbReference type="NCBI Taxonomy" id="7108"/>
    <lineage>
        <taxon>Eukaryota</taxon>
        <taxon>Metazoa</taxon>
        <taxon>Ecdysozoa</taxon>
        <taxon>Arthropoda</taxon>
        <taxon>Hexapoda</taxon>
        <taxon>Insecta</taxon>
        <taxon>Pterygota</taxon>
        <taxon>Neoptera</taxon>
        <taxon>Endopterygota</taxon>
        <taxon>Lepidoptera</taxon>
        <taxon>Glossata</taxon>
        <taxon>Ditrysia</taxon>
        <taxon>Noctuoidea</taxon>
        <taxon>Noctuidae</taxon>
        <taxon>Amphipyrinae</taxon>
        <taxon>Spodoptera</taxon>
    </lineage>
</organism>
<dbReference type="AlphaFoldDB" id="A0A2H1X0V5"/>
<gene>
    <name evidence="1" type="ORF">SFRICE_021526</name>
</gene>
<sequence length="111" mass="12213">MSSSALDEVRGNVRLLLTKNYPVPTPAFRVGAPKACKILLISYMYPKPKKYPIMAQNPPQPGIEPATKAATPPPLYLLQIMSVIQRSPALDNGLHTDGGIAWIRLFEISKE</sequence>
<protein>
    <submittedName>
        <fullName evidence="1">SFRICE_021526</fullName>
    </submittedName>
</protein>